<dbReference type="Gene3D" id="1.20.1250.20">
    <property type="entry name" value="MFS general substrate transporter like domains"/>
    <property type="match status" value="1"/>
</dbReference>
<feature type="transmembrane region" description="Helical" evidence="7">
    <location>
        <begin position="161"/>
        <end position="180"/>
    </location>
</feature>
<feature type="transmembrane region" description="Helical" evidence="7">
    <location>
        <begin position="303"/>
        <end position="322"/>
    </location>
</feature>
<evidence type="ECO:0000313" key="10">
    <source>
        <dbReference type="Proteomes" id="UP001595710"/>
    </source>
</evidence>
<evidence type="ECO:0000256" key="3">
    <source>
        <dbReference type="ARBA" id="ARBA00022475"/>
    </source>
</evidence>
<dbReference type="EMBL" id="JBHRYN010000006">
    <property type="protein sequence ID" value="MFC3700668.1"/>
    <property type="molecule type" value="Genomic_DNA"/>
</dbReference>
<dbReference type="PANTHER" id="PTHR23517:SF2">
    <property type="entry name" value="MULTIDRUG RESISTANCE PROTEIN MDTH"/>
    <property type="match status" value="1"/>
</dbReference>
<dbReference type="PROSITE" id="PS50850">
    <property type="entry name" value="MFS"/>
    <property type="match status" value="1"/>
</dbReference>
<feature type="transmembrane region" description="Helical" evidence="7">
    <location>
        <begin position="279"/>
        <end position="297"/>
    </location>
</feature>
<evidence type="ECO:0000256" key="7">
    <source>
        <dbReference type="SAM" id="Phobius"/>
    </source>
</evidence>
<feature type="transmembrane region" description="Helical" evidence="7">
    <location>
        <begin position="12"/>
        <end position="33"/>
    </location>
</feature>
<evidence type="ECO:0000256" key="4">
    <source>
        <dbReference type="ARBA" id="ARBA00022692"/>
    </source>
</evidence>
<reference evidence="10" key="1">
    <citation type="journal article" date="2019" name="Int. J. Syst. Evol. Microbiol.">
        <title>The Global Catalogue of Microorganisms (GCM) 10K type strain sequencing project: providing services to taxonomists for standard genome sequencing and annotation.</title>
        <authorList>
            <consortium name="The Broad Institute Genomics Platform"/>
            <consortium name="The Broad Institute Genome Sequencing Center for Infectious Disease"/>
            <person name="Wu L."/>
            <person name="Ma J."/>
        </authorList>
    </citation>
    <scope>NUCLEOTIDE SEQUENCE [LARGE SCALE GENOMIC DNA]</scope>
    <source>
        <strain evidence="10">CECT 8288</strain>
    </source>
</reference>
<organism evidence="9 10">
    <name type="scientific">Reinekea marina</name>
    <dbReference type="NCBI Taxonomy" id="1310421"/>
    <lineage>
        <taxon>Bacteria</taxon>
        <taxon>Pseudomonadati</taxon>
        <taxon>Pseudomonadota</taxon>
        <taxon>Gammaproteobacteria</taxon>
        <taxon>Oceanospirillales</taxon>
        <taxon>Saccharospirillaceae</taxon>
        <taxon>Reinekea</taxon>
    </lineage>
</organism>
<protein>
    <submittedName>
        <fullName evidence="9">MFS transporter</fullName>
    </submittedName>
</protein>
<gene>
    <name evidence="9" type="ORF">ACFOND_03370</name>
</gene>
<evidence type="ECO:0000256" key="6">
    <source>
        <dbReference type="ARBA" id="ARBA00023136"/>
    </source>
</evidence>
<evidence type="ECO:0000256" key="2">
    <source>
        <dbReference type="ARBA" id="ARBA00022448"/>
    </source>
</evidence>
<feature type="transmembrane region" description="Helical" evidence="7">
    <location>
        <begin position="77"/>
        <end position="96"/>
    </location>
</feature>
<dbReference type="PANTHER" id="PTHR23517">
    <property type="entry name" value="RESISTANCE PROTEIN MDTM, PUTATIVE-RELATED-RELATED"/>
    <property type="match status" value="1"/>
</dbReference>
<keyword evidence="3" id="KW-1003">Cell membrane</keyword>
<evidence type="ECO:0000256" key="5">
    <source>
        <dbReference type="ARBA" id="ARBA00022989"/>
    </source>
</evidence>
<feature type="transmembrane region" description="Helical" evidence="7">
    <location>
        <begin position="209"/>
        <end position="235"/>
    </location>
</feature>
<dbReference type="SUPFAM" id="SSF103473">
    <property type="entry name" value="MFS general substrate transporter"/>
    <property type="match status" value="1"/>
</dbReference>
<dbReference type="RefSeq" id="WP_290281135.1">
    <property type="nucleotide sequence ID" value="NZ_JAUFQI010000001.1"/>
</dbReference>
<comment type="subcellular location">
    <subcellularLocation>
        <location evidence="1">Cell membrane</location>
        <topology evidence="1">Multi-pass membrane protein</topology>
    </subcellularLocation>
</comment>
<accession>A0ABV7WQF8</accession>
<feature type="transmembrane region" description="Helical" evidence="7">
    <location>
        <begin position="45"/>
        <end position="65"/>
    </location>
</feature>
<keyword evidence="6 7" id="KW-0472">Membrane</keyword>
<feature type="domain" description="Major facilitator superfamily (MFS) profile" evidence="8">
    <location>
        <begin position="1"/>
        <end position="390"/>
    </location>
</feature>
<keyword evidence="4 7" id="KW-0812">Transmembrane</keyword>
<dbReference type="InterPro" id="IPR020846">
    <property type="entry name" value="MFS_dom"/>
</dbReference>
<sequence>MALNSLERKALSGLAMLYASRMLGLFMVLPVLTLYGQELSEATPLLLGVALGIYGVTQALLQIPFGSLSDRYGRKPLIYFGLVLFLIGSLLCAFSNNVFGMIVGRALQGSGAISSVVLAMLADYTREEERSKSMAIVGAVIGASFVVAVVLGPIISGFSGLSGLFWFTAGLALVSMLIVAKLPPVPDARVHEERQVKTSLIGTVIKNPFVGVLSTGIFLLHVTMTSVFVGLPLILVERGLASEQLGWVYGPVMVLAFIGMAPMMMFAEKRQAQLPYLKMAAAFMVVALGSLASYSGLWFSAFALWLFFVGFNFVEATLPSLLSRRVEPGVRGTAMGVFATSQFLGAAIGGIAGGYVYTLAGFLGIAILGVVANILWSVMLLVLKSSPQSKPA</sequence>
<dbReference type="InterPro" id="IPR036259">
    <property type="entry name" value="MFS_trans_sf"/>
</dbReference>
<evidence type="ECO:0000259" key="8">
    <source>
        <dbReference type="PROSITE" id="PS50850"/>
    </source>
</evidence>
<feature type="transmembrane region" description="Helical" evidence="7">
    <location>
        <begin position="134"/>
        <end position="155"/>
    </location>
</feature>
<dbReference type="Pfam" id="PF07690">
    <property type="entry name" value="MFS_1"/>
    <property type="match status" value="1"/>
</dbReference>
<evidence type="ECO:0000256" key="1">
    <source>
        <dbReference type="ARBA" id="ARBA00004651"/>
    </source>
</evidence>
<comment type="caution">
    <text evidence="9">The sequence shown here is derived from an EMBL/GenBank/DDBJ whole genome shotgun (WGS) entry which is preliminary data.</text>
</comment>
<keyword evidence="2" id="KW-0813">Transport</keyword>
<dbReference type="InterPro" id="IPR011701">
    <property type="entry name" value="MFS"/>
</dbReference>
<feature type="transmembrane region" description="Helical" evidence="7">
    <location>
        <begin position="362"/>
        <end position="383"/>
    </location>
</feature>
<keyword evidence="10" id="KW-1185">Reference proteome</keyword>
<dbReference type="Proteomes" id="UP001595710">
    <property type="component" value="Unassembled WGS sequence"/>
</dbReference>
<dbReference type="InterPro" id="IPR050171">
    <property type="entry name" value="MFS_Transporters"/>
</dbReference>
<dbReference type="CDD" id="cd17472">
    <property type="entry name" value="MFS_YajR_like"/>
    <property type="match status" value="1"/>
</dbReference>
<keyword evidence="5 7" id="KW-1133">Transmembrane helix</keyword>
<evidence type="ECO:0000313" key="9">
    <source>
        <dbReference type="EMBL" id="MFC3700668.1"/>
    </source>
</evidence>
<feature type="transmembrane region" description="Helical" evidence="7">
    <location>
        <begin position="247"/>
        <end position="267"/>
    </location>
</feature>
<name>A0ABV7WQF8_9GAMM</name>
<proteinExistence type="predicted"/>
<feature type="transmembrane region" description="Helical" evidence="7">
    <location>
        <begin position="334"/>
        <end position="356"/>
    </location>
</feature>